<evidence type="ECO:0000256" key="6">
    <source>
        <dbReference type="HAMAP-Rule" id="MF_01007"/>
    </source>
</evidence>
<evidence type="ECO:0000256" key="2">
    <source>
        <dbReference type="ARBA" id="ARBA00022552"/>
    </source>
</evidence>
<reference evidence="8" key="1">
    <citation type="submission" date="2018-05" db="EMBL/GenBank/DDBJ databases">
        <title>Genome Sequencing of selected type strains of the family Eggerthellaceae.</title>
        <authorList>
            <person name="Danylec N."/>
            <person name="Stoll D.A."/>
            <person name="Doetsch A."/>
            <person name="Huch M."/>
        </authorList>
    </citation>
    <scope>NUCLEOTIDE SEQUENCE [LARGE SCALE GENOMIC DNA]</scope>
    <source>
        <strain evidence="8">DSM 22006</strain>
    </source>
</reference>
<dbReference type="PANTHER" id="PTHR11265:SF0">
    <property type="entry name" value="12S RRNA N4-METHYLCYTIDINE METHYLTRANSFERASE"/>
    <property type="match status" value="1"/>
</dbReference>
<dbReference type="OrthoDB" id="9806637at2"/>
<dbReference type="Gene3D" id="3.40.50.150">
    <property type="entry name" value="Vaccinia Virus protein VP39"/>
    <property type="match status" value="1"/>
</dbReference>
<dbReference type="Pfam" id="PF01795">
    <property type="entry name" value="Methyltransf_5"/>
    <property type="match status" value="1"/>
</dbReference>
<dbReference type="GO" id="GO:0071424">
    <property type="term" value="F:rRNA (cytosine-N4-)-methyltransferase activity"/>
    <property type="evidence" value="ECO:0007669"/>
    <property type="project" value="UniProtKB-UniRule"/>
</dbReference>
<keyword evidence="6" id="KW-0963">Cytoplasm</keyword>
<dbReference type="InterPro" id="IPR002903">
    <property type="entry name" value="RsmH"/>
</dbReference>
<dbReference type="NCBIfam" id="TIGR00006">
    <property type="entry name" value="16S rRNA (cytosine(1402)-N(4))-methyltransferase RsmH"/>
    <property type="match status" value="1"/>
</dbReference>
<dbReference type="SUPFAM" id="SSF53335">
    <property type="entry name" value="S-adenosyl-L-methionine-dependent methyltransferases"/>
    <property type="match status" value="1"/>
</dbReference>
<feature type="binding site" evidence="6">
    <location>
        <position position="120"/>
    </location>
    <ligand>
        <name>S-adenosyl-L-methionine</name>
        <dbReference type="ChEBI" id="CHEBI:59789"/>
    </ligand>
</feature>
<keyword evidence="4 6" id="KW-0808">Transferase</keyword>
<dbReference type="GO" id="GO:0070475">
    <property type="term" value="P:rRNA base methylation"/>
    <property type="evidence" value="ECO:0007669"/>
    <property type="project" value="UniProtKB-UniRule"/>
</dbReference>
<evidence type="ECO:0000256" key="5">
    <source>
        <dbReference type="ARBA" id="ARBA00022691"/>
    </source>
</evidence>
<proteinExistence type="inferred from homology"/>
<comment type="caution">
    <text evidence="7">The sequence shown here is derived from an EMBL/GenBank/DDBJ whole genome shotgun (WGS) entry which is preliminary data.</text>
</comment>
<comment type="catalytic activity">
    <reaction evidence="6">
        <text>cytidine(1402) in 16S rRNA + S-adenosyl-L-methionine = N(4)-methylcytidine(1402) in 16S rRNA + S-adenosyl-L-homocysteine + H(+)</text>
        <dbReference type="Rhea" id="RHEA:42928"/>
        <dbReference type="Rhea" id="RHEA-COMP:10286"/>
        <dbReference type="Rhea" id="RHEA-COMP:10287"/>
        <dbReference type="ChEBI" id="CHEBI:15378"/>
        <dbReference type="ChEBI" id="CHEBI:57856"/>
        <dbReference type="ChEBI" id="CHEBI:59789"/>
        <dbReference type="ChEBI" id="CHEBI:74506"/>
        <dbReference type="ChEBI" id="CHEBI:82748"/>
        <dbReference type="EC" id="2.1.1.199"/>
    </reaction>
</comment>
<dbReference type="Gene3D" id="1.10.150.170">
    <property type="entry name" value="Putative methyltransferase TM0872, insert domain"/>
    <property type="match status" value="1"/>
</dbReference>
<dbReference type="EC" id="2.1.1.199" evidence="6"/>
<dbReference type="Proteomes" id="UP000271472">
    <property type="component" value="Unassembled WGS sequence"/>
</dbReference>
<sequence>MPCSIRRSSDVEETTNQYRHTPVLLAECLEHLNLKPQHTFVDSTLGGAGHSSEVAKRLGEGGLLIGIDQDEMALAAAKKRLSSASAENACEVMLLRGNFGDLDELLVEAQVPGIDAILFDLGVSSPQLDLPQRGFSFREDALLDMRMDPGRQTITAAELVNTLSAAELTRIIRDYSDEKWASRIAQFIVERRESHPIETTGELVDIIKAAIPASARRAGGHPAKRTFQALRIEVNGELTVLRRGLDAAIRWLNPGGRIAVISYHSLEDRAVKEAFAEHSKKCTCPPGFPVCVCGANPALKVITRKPILPTEAEIEVNPRARSAKLRVAEKIR</sequence>
<dbReference type="PIRSF" id="PIRSF004486">
    <property type="entry name" value="MraW"/>
    <property type="match status" value="1"/>
</dbReference>
<evidence type="ECO:0000256" key="3">
    <source>
        <dbReference type="ARBA" id="ARBA00022603"/>
    </source>
</evidence>
<dbReference type="RefSeq" id="WP_123218716.1">
    <property type="nucleotide sequence ID" value="NZ_JACHYQ010000001.1"/>
</dbReference>
<dbReference type="EMBL" id="QIBZ01000001">
    <property type="protein sequence ID" value="RNM37481.1"/>
    <property type="molecule type" value="Genomic_DNA"/>
</dbReference>
<keyword evidence="8" id="KW-1185">Reference proteome</keyword>
<dbReference type="AlphaFoldDB" id="A0A3N0IKC4"/>
<evidence type="ECO:0000313" key="7">
    <source>
        <dbReference type="EMBL" id="RNM37481.1"/>
    </source>
</evidence>
<dbReference type="InterPro" id="IPR029063">
    <property type="entry name" value="SAM-dependent_MTases_sf"/>
</dbReference>
<dbReference type="SUPFAM" id="SSF81799">
    <property type="entry name" value="Putative methyltransferase TM0872, insert domain"/>
    <property type="match status" value="1"/>
</dbReference>
<keyword evidence="5 6" id="KW-0949">S-adenosyl-L-methionine</keyword>
<accession>A0A3N0IKC4</accession>
<organism evidence="7 8">
    <name type="scientific">Slackia isoflavoniconvertens</name>
    <dbReference type="NCBI Taxonomy" id="572010"/>
    <lineage>
        <taxon>Bacteria</taxon>
        <taxon>Bacillati</taxon>
        <taxon>Actinomycetota</taxon>
        <taxon>Coriobacteriia</taxon>
        <taxon>Eggerthellales</taxon>
        <taxon>Eggerthellaceae</taxon>
        <taxon>Slackia</taxon>
    </lineage>
</organism>
<dbReference type="GeneID" id="98661871"/>
<feature type="binding site" evidence="6">
    <location>
        <position position="68"/>
    </location>
    <ligand>
        <name>S-adenosyl-L-methionine</name>
        <dbReference type="ChEBI" id="CHEBI:59789"/>
    </ligand>
</feature>
<dbReference type="HAMAP" id="MF_01007">
    <property type="entry name" value="16SrRNA_methyltr_H"/>
    <property type="match status" value="1"/>
</dbReference>
<gene>
    <name evidence="6" type="primary">rsmH</name>
    <name evidence="7" type="ORF">DMP05_00725</name>
</gene>
<evidence type="ECO:0000313" key="8">
    <source>
        <dbReference type="Proteomes" id="UP000271472"/>
    </source>
</evidence>
<feature type="binding site" evidence="6">
    <location>
        <begin position="48"/>
        <end position="50"/>
    </location>
    <ligand>
        <name>S-adenosyl-L-methionine</name>
        <dbReference type="ChEBI" id="CHEBI:59789"/>
    </ligand>
</feature>
<dbReference type="InterPro" id="IPR023397">
    <property type="entry name" value="SAM-dep_MeTrfase_MraW_recog"/>
</dbReference>
<name>A0A3N0IKC4_9ACTN</name>
<feature type="binding site" evidence="6">
    <location>
        <position position="99"/>
    </location>
    <ligand>
        <name>S-adenosyl-L-methionine</name>
        <dbReference type="ChEBI" id="CHEBI:59789"/>
    </ligand>
</feature>
<dbReference type="PANTHER" id="PTHR11265">
    <property type="entry name" value="S-ADENOSYL-METHYLTRANSFERASE MRAW"/>
    <property type="match status" value="1"/>
</dbReference>
<protein>
    <recommendedName>
        <fullName evidence="6">Ribosomal RNA small subunit methyltransferase H</fullName>
        <ecNumber evidence="6">2.1.1.199</ecNumber>
    </recommendedName>
    <alternativeName>
        <fullName evidence="6">16S rRNA m(4)C1402 methyltransferase</fullName>
    </alternativeName>
    <alternativeName>
        <fullName evidence="6">rRNA (cytosine-N(4)-)-methyltransferase RsmH</fullName>
    </alternativeName>
</protein>
<keyword evidence="3 6" id="KW-0489">Methyltransferase</keyword>
<feature type="binding site" evidence="6">
    <location>
        <position position="127"/>
    </location>
    <ligand>
        <name>S-adenosyl-L-methionine</name>
        <dbReference type="ChEBI" id="CHEBI:59789"/>
    </ligand>
</feature>
<comment type="subcellular location">
    <subcellularLocation>
        <location evidence="6">Cytoplasm</location>
    </subcellularLocation>
</comment>
<evidence type="ECO:0000256" key="1">
    <source>
        <dbReference type="ARBA" id="ARBA00010396"/>
    </source>
</evidence>
<comment type="function">
    <text evidence="6">Specifically methylates the N4 position of cytidine in position 1402 (C1402) of 16S rRNA.</text>
</comment>
<dbReference type="GO" id="GO:0005737">
    <property type="term" value="C:cytoplasm"/>
    <property type="evidence" value="ECO:0007669"/>
    <property type="project" value="UniProtKB-SubCell"/>
</dbReference>
<comment type="similarity">
    <text evidence="1 6">Belongs to the methyltransferase superfamily. RsmH family.</text>
</comment>
<evidence type="ECO:0000256" key="4">
    <source>
        <dbReference type="ARBA" id="ARBA00022679"/>
    </source>
</evidence>
<keyword evidence="2 6" id="KW-0698">rRNA processing</keyword>